<feature type="binding site" evidence="5">
    <location>
        <position position="317"/>
    </location>
    <ligand>
        <name>a divalent metal cation</name>
        <dbReference type="ChEBI" id="CHEBI:60240"/>
        <label>2</label>
        <note>catalytic</note>
    </ligand>
</feature>
<evidence type="ECO:0000256" key="2">
    <source>
        <dbReference type="ARBA" id="ARBA00022670"/>
    </source>
</evidence>
<comment type="function">
    <text evidence="6">Cotranslationally removes the N-terminal methionine from nascent proteins. The N-terminal methionine is often cleaved when the second residue in the primary sequence is small and uncharged (Met-Ala-, Cys, Gly, Pro, Ser, Thr, or Val).</text>
</comment>
<proteinExistence type="inferred from homology"/>
<keyword evidence="9" id="KW-1185">Reference proteome</keyword>
<dbReference type="HAMAP" id="MF_01974">
    <property type="entry name" value="MetAP_1"/>
    <property type="match status" value="1"/>
</dbReference>
<evidence type="ECO:0000256" key="6">
    <source>
        <dbReference type="RuleBase" id="RU003653"/>
    </source>
</evidence>
<dbReference type="PRINTS" id="PR00599">
    <property type="entry name" value="MAPEPTIDASE"/>
</dbReference>
<comment type="similarity">
    <text evidence="5">Belongs to the peptidase M24A family. Methionine aminopeptidase type 1 subfamily.</text>
</comment>
<evidence type="ECO:0000256" key="4">
    <source>
        <dbReference type="ARBA" id="ARBA00022801"/>
    </source>
</evidence>
<evidence type="ECO:0000259" key="7">
    <source>
        <dbReference type="Pfam" id="PF00557"/>
    </source>
</evidence>
<feature type="binding site" evidence="5">
    <location>
        <position position="240"/>
    </location>
    <ligand>
        <name>a divalent metal cation</name>
        <dbReference type="ChEBI" id="CHEBI:60240"/>
        <label>2</label>
        <note>catalytic</note>
    </ligand>
</feature>
<dbReference type="Proteomes" id="UP001431209">
    <property type="component" value="Unassembled WGS sequence"/>
</dbReference>
<keyword evidence="4 5" id="KW-0378">Hydrolase</keyword>
<comment type="cofactor">
    <cofactor evidence="5">
        <name>Co(2+)</name>
        <dbReference type="ChEBI" id="CHEBI:48828"/>
    </cofactor>
    <cofactor evidence="5">
        <name>Zn(2+)</name>
        <dbReference type="ChEBI" id="CHEBI:29105"/>
    </cofactor>
    <cofactor evidence="5">
        <name>Mn(2+)</name>
        <dbReference type="ChEBI" id="CHEBI:29035"/>
    </cofactor>
    <cofactor evidence="5">
        <name>Fe(2+)</name>
        <dbReference type="ChEBI" id="CHEBI:29033"/>
    </cofactor>
    <text evidence="5">Binds 2 divalent metal cations per subunit. Has a high-affinity and a low affinity metal-binding site. The true nature of the physiological cofactor is under debate. The enzyme is active with cobalt, zinc, manganese or divalent iron ions. Most likely, methionine aminopeptidases function as mononuclear Fe(2+)-metalloproteases under physiological conditions, and the catalytically relevant metal-binding site has been assigned to the histidine-containing high-affinity site.</text>
</comment>
<dbReference type="EMBL" id="JAOPGA020001558">
    <property type="protein sequence ID" value="KAL0489424.1"/>
    <property type="molecule type" value="Genomic_DNA"/>
</dbReference>
<sequence length="338" mass="38297">MILSTLRVKSSYCRYYVRKAYDVNNISFTPRIIRKGNVTPELSVPEHIEKPIYYETRIVDSLHPIEVKTPEQIQGMRGSCLLARRTLELALSLVKPGATTDGIDRKVHEFIISNNAYPSPLRYNNYPKSICTSVNEVMVHGIPDDTVLHDGDVINIDVSVFFNGFHGDCSETVLVGGGETLDPSKRDRLKDLLHVAQECVNVGISVCGPNKSFDVVGKAINKYIKSKKLKYFIPEEFVGHGIGSYFHGFPQIIHTETNEMNETFTGLLKPSDPMRRMVPGMTFTIEPIVMTGARYWNKWKDDWTIVTRDRFTSATWEHTILITEEGVDVLTKNSNDHE</sequence>
<dbReference type="GO" id="GO:0070006">
    <property type="term" value="F:metalloaminopeptidase activity"/>
    <property type="evidence" value="ECO:0007669"/>
    <property type="project" value="UniProtKB-UniRule"/>
</dbReference>
<feature type="binding site" evidence="5">
    <location>
        <position position="168"/>
    </location>
    <ligand>
        <name>a divalent metal cation</name>
        <dbReference type="ChEBI" id="CHEBI:60240"/>
        <label>2</label>
        <note>catalytic</note>
    </ligand>
</feature>
<feature type="binding site" evidence="5">
    <location>
        <position position="157"/>
    </location>
    <ligand>
        <name>a divalent metal cation</name>
        <dbReference type="ChEBI" id="CHEBI:60240"/>
        <label>1</label>
    </ligand>
</feature>
<dbReference type="InterPro" id="IPR001714">
    <property type="entry name" value="Pept_M24_MAP"/>
</dbReference>
<organism evidence="8 9">
    <name type="scientific">Acrasis kona</name>
    <dbReference type="NCBI Taxonomy" id="1008807"/>
    <lineage>
        <taxon>Eukaryota</taxon>
        <taxon>Discoba</taxon>
        <taxon>Heterolobosea</taxon>
        <taxon>Tetramitia</taxon>
        <taxon>Eutetramitia</taxon>
        <taxon>Acrasidae</taxon>
        <taxon>Acrasis</taxon>
    </lineage>
</organism>
<evidence type="ECO:0000313" key="8">
    <source>
        <dbReference type="EMBL" id="KAL0489424.1"/>
    </source>
</evidence>
<dbReference type="NCBIfam" id="TIGR00500">
    <property type="entry name" value="met_pdase_I"/>
    <property type="match status" value="1"/>
</dbReference>
<dbReference type="GO" id="GO:0006508">
    <property type="term" value="P:proteolysis"/>
    <property type="evidence" value="ECO:0007669"/>
    <property type="project" value="UniProtKB-KW"/>
</dbReference>
<feature type="binding site" evidence="5">
    <location>
        <position position="317"/>
    </location>
    <ligand>
        <name>a divalent metal cation</name>
        <dbReference type="ChEBI" id="CHEBI:60240"/>
        <label>1</label>
    </ligand>
</feature>
<evidence type="ECO:0000256" key="1">
    <source>
        <dbReference type="ARBA" id="ARBA00022438"/>
    </source>
</evidence>
<gene>
    <name evidence="8" type="ORF">AKO1_009198</name>
</gene>
<dbReference type="PANTHER" id="PTHR43330:SF8">
    <property type="entry name" value="METHIONINE AMINOPEPTIDASE 1D, MITOCHONDRIAL"/>
    <property type="match status" value="1"/>
</dbReference>
<dbReference type="Gene3D" id="3.90.230.10">
    <property type="entry name" value="Creatinase/methionine aminopeptidase superfamily"/>
    <property type="match status" value="1"/>
</dbReference>
<dbReference type="PANTHER" id="PTHR43330">
    <property type="entry name" value="METHIONINE AMINOPEPTIDASE"/>
    <property type="match status" value="1"/>
</dbReference>
<dbReference type="GO" id="GO:0046872">
    <property type="term" value="F:metal ion binding"/>
    <property type="evidence" value="ECO:0007669"/>
    <property type="project" value="UniProtKB-UniRule"/>
</dbReference>
<keyword evidence="1 5" id="KW-0031">Aminopeptidase</keyword>
<dbReference type="InterPro" id="IPR000994">
    <property type="entry name" value="Pept_M24"/>
</dbReference>
<keyword evidence="3 5" id="KW-0479">Metal-binding</keyword>
<feature type="domain" description="Peptidase M24" evidence="7">
    <location>
        <begin position="75"/>
        <end position="324"/>
    </location>
</feature>
<reference evidence="8 9" key="1">
    <citation type="submission" date="2024-03" db="EMBL/GenBank/DDBJ databases">
        <title>The Acrasis kona genome and developmental transcriptomes reveal deep origins of eukaryotic multicellular pathways.</title>
        <authorList>
            <person name="Sheikh S."/>
            <person name="Fu C.-J."/>
            <person name="Brown M.W."/>
            <person name="Baldauf S.L."/>
        </authorList>
    </citation>
    <scope>NUCLEOTIDE SEQUENCE [LARGE SCALE GENOMIC DNA]</scope>
    <source>
        <strain evidence="8 9">ATCC MYA-3509</strain>
    </source>
</reference>
<dbReference type="GO" id="GO:0004239">
    <property type="term" value="F:initiator methionyl aminopeptidase activity"/>
    <property type="evidence" value="ECO:0007669"/>
    <property type="project" value="UniProtKB-UniRule"/>
</dbReference>
<comment type="catalytic activity">
    <reaction evidence="5 6">
        <text>Release of N-terminal amino acids, preferentially methionine, from peptides and arylamides.</text>
        <dbReference type="EC" id="3.4.11.18"/>
    </reaction>
</comment>
<dbReference type="Pfam" id="PF00557">
    <property type="entry name" value="Peptidase_M24"/>
    <property type="match status" value="1"/>
</dbReference>
<feature type="binding site" evidence="5">
    <location>
        <position position="168"/>
    </location>
    <ligand>
        <name>a divalent metal cation</name>
        <dbReference type="ChEBI" id="CHEBI:60240"/>
        <label>1</label>
    </ligand>
</feature>
<accession>A0AAW2ZJB2</accession>
<comment type="caution">
    <text evidence="8">The sequence shown here is derived from an EMBL/GenBank/DDBJ whole genome shotgun (WGS) entry which is preliminary data.</text>
</comment>
<feature type="binding site" evidence="5">
    <location>
        <position position="140"/>
    </location>
    <ligand>
        <name>substrate</name>
    </ligand>
</feature>
<evidence type="ECO:0000256" key="3">
    <source>
        <dbReference type="ARBA" id="ARBA00022723"/>
    </source>
</evidence>
<name>A0AAW2ZJB2_9EUKA</name>
<dbReference type="CDD" id="cd01086">
    <property type="entry name" value="MetAP1"/>
    <property type="match status" value="1"/>
</dbReference>
<keyword evidence="2 5" id="KW-0645">Protease</keyword>
<evidence type="ECO:0000256" key="5">
    <source>
        <dbReference type="HAMAP-Rule" id="MF_03174"/>
    </source>
</evidence>
<feature type="binding site" evidence="5">
    <location>
        <position position="286"/>
    </location>
    <ligand>
        <name>a divalent metal cation</name>
        <dbReference type="ChEBI" id="CHEBI:60240"/>
        <label>2</label>
        <note>catalytic</note>
    </ligand>
</feature>
<dbReference type="InterPro" id="IPR036005">
    <property type="entry name" value="Creatinase/aminopeptidase-like"/>
</dbReference>
<dbReference type="SUPFAM" id="SSF55920">
    <property type="entry name" value="Creatinase/aminopeptidase"/>
    <property type="match status" value="1"/>
</dbReference>
<dbReference type="EC" id="3.4.11.18" evidence="6"/>
<dbReference type="AlphaFoldDB" id="A0AAW2ZJB2"/>
<dbReference type="InterPro" id="IPR002467">
    <property type="entry name" value="Pept_M24A_MAP1"/>
</dbReference>
<protein>
    <recommendedName>
        <fullName evidence="6">Methionine aminopeptidase</fullName>
        <ecNumber evidence="6">3.4.11.18</ecNumber>
    </recommendedName>
</protein>
<feature type="binding site" evidence="5">
    <location>
        <position position="247"/>
    </location>
    <ligand>
        <name>substrate</name>
    </ligand>
</feature>
<evidence type="ECO:0000313" key="9">
    <source>
        <dbReference type="Proteomes" id="UP001431209"/>
    </source>
</evidence>